<sequence length="687" mass="79184">MQRPPDLVPSSQPRPGRYGPPPTAIDPSSQTPQIQVARNYSPATFPSTSKVYATPHDECLFIQRLSTDVRTQIYSYLLLNPILSTLAAVSPNTDFGVQQKYELHPAILGTCKELYEEASGVLYGLNTFYMVAMKSSRMFRFTLADFMGGSALTRYWRENPDVFKLAPESALYLCKVRQWRVEISCYGLPAQADIELPVISIRNPIEYGVTRHLPIDPRSGIPAPSGRRRYRNHYLLRLASQEARDHIRDDMVSYLRPSLEYSIVPFCHLMSLCAEPPHALEIIIRPKAAGEVPLRSEYLGVVPTEIEQLRLIRPLEMLRGVQDLKFTHSESADQDDVPTEVSNQQLAWESALNLLATTKKEAWQVECPSKLYTNLLSYAQTFERYEPFKQRMAANWLYQNSYMSTPNPYKAKSPNPIQFSNPFGPHNDNYKSHPVNQHLSSAAAAVRRHDVKALKEARKNLLEYLEPQYKRIIRKSKKFREFVDLQCKRYGIWDSVAKLEHEMDRYAEAMESITNPMDRQTLIGDQNMRLGRRIRSIDFAEALVVLEEYAESFVRDIPHETRKQIARIRFEYQGHYDIMEREVAIRKLQKMVVDISGDLDYAILRFKEIYKIAANDMQKQYLEIRKARNGLFRDDVMGEVWECPIDLRMETGMEDQEIDWTAPRDDERGLGGLISGTKSKRNYSGGI</sequence>
<name>W9CEK4_SCLBF</name>
<proteinExistence type="predicted"/>
<protein>
    <submittedName>
        <fullName evidence="2">Uncharacterized protein</fullName>
    </submittedName>
</protein>
<dbReference type="AlphaFoldDB" id="W9CEK4"/>
<feature type="region of interest" description="Disordered" evidence="1">
    <location>
        <begin position="1"/>
        <end position="30"/>
    </location>
</feature>
<evidence type="ECO:0000313" key="2">
    <source>
        <dbReference type="EMBL" id="ESZ94286.1"/>
    </source>
</evidence>
<dbReference type="OrthoDB" id="3551119at2759"/>
<comment type="caution">
    <text evidence="2">The sequence shown here is derived from an EMBL/GenBank/DDBJ whole genome shotgun (WGS) entry which is preliminary data.</text>
</comment>
<feature type="region of interest" description="Disordered" evidence="1">
    <location>
        <begin position="661"/>
        <end position="687"/>
    </location>
</feature>
<accession>W9CEK4</accession>
<evidence type="ECO:0000313" key="3">
    <source>
        <dbReference type="Proteomes" id="UP000019487"/>
    </source>
</evidence>
<dbReference type="HOGENOM" id="CLU_027741_0_0_1"/>
<keyword evidence="3" id="KW-1185">Reference proteome</keyword>
<organism evidence="2 3">
    <name type="scientific">Sclerotinia borealis (strain F-4128)</name>
    <dbReference type="NCBI Taxonomy" id="1432307"/>
    <lineage>
        <taxon>Eukaryota</taxon>
        <taxon>Fungi</taxon>
        <taxon>Dikarya</taxon>
        <taxon>Ascomycota</taxon>
        <taxon>Pezizomycotina</taxon>
        <taxon>Leotiomycetes</taxon>
        <taxon>Helotiales</taxon>
        <taxon>Sclerotiniaceae</taxon>
        <taxon>Sclerotinia</taxon>
    </lineage>
</organism>
<dbReference type="EMBL" id="AYSA01000258">
    <property type="protein sequence ID" value="ESZ94286.1"/>
    <property type="molecule type" value="Genomic_DNA"/>
</dbReference>
<gene>
    <name evidence="2" type="ORF">SBOR_5354</name>
</gene>
<evidence type="ECO:0000256" key="1">
    <source>
        <dbReference type="SAM" id="MobiDB-lite"/>
    </source>
</evidence>
<reference evidence="2 3" key="1">
    <citation type="journal article" date="2014" name="Genome Announc.">
        <title>Draft genome sequence of Sclerotinia borealis, a psychrophilic plant pathogenic fungus.</title>
        <authorList>
            <person name="Mardanov A.V."/>
            <person name="Beletsky A.V."/>
            <person name="Kadnikov V.V."/>
            <person name="Ignatov A.N."/>
            <person name="Ravin N.V."/>
        </authorList>
    </citation>
    <scope>NUCLEOTIDE SEQUENCE [LARGE SCALE GENOMIC DNA]</scope>
    <source>
        <strain evidence="3">F-4157</strain>
    </source>
</reference>
<dbReference type="Proteomes" id="UP000019487">
    <property type="component" value="Unassembled WGS sequence"/>
</dbReference>